<reference evidence="1" key="1">
    <citation type="journal article" date="2015" name="Genome Biol. Evol.">
        <title>Organellar Genomes of White Spruce (Picea glauca): Assembly and Annotation.</title>
        <authorList>
            <person name="Jackman S.D."/>
            <person name="Warren R.L."/>
            <person name="Gibb E.A."/>
            <person name="Vandervalk B.P."/>
            <person name="Mohamadi H."/>
            <person name="Chu J."/>
            <person name="Raymond A."/>
            <person name="Pleasance S."/>
            <person name="Coope R."/>
            <person name="Wildung M.R."/>
            <person name="Ritland C.E."/>
            <person name="Bousquet J."/>
            <person name="Jones S.J."/>
            <person name="Bohlmann J."/>
            <person name="Birol I."/>
        </authorList>
    </citation>
    <scope>NUCLEOTIDE SEQUENCE [LARGE SCALE GENOMIC DNA]</scope>
    <source>
        <tissue evidence="1">Flushing bud</tissue>
    </source>
</reference>
<proteinExistence type="predicted"/>
<dbReference type="EMBL" id="LKAM01000002">
    <property type="protein sequence ID" value="KUM49646.1"/>
    <property type="molecule type" value="Genomic_DNA"/>
</dbReference>
<keyword evidence="1" id="KW-0496">Mitochondrion</keyword>
<dbReference type="AlphaFoldDB" id="A0A101M252"/>
<sequence length="64" mass="7221">MTKKPTCYNSTLEAFMIFFLPAHDHKLSLLISLLGYPRMAWYAGPSPLLVSKAWMPISGLFTES</sequence>
<organism evidence="1">
    <name type="scientific">Picea glauca</name>
    <name type="common">White spruce</name>
    <name type="synonym">Pinus glauca</name>
    <dbReference type="NCBI Taxonomy" id="3330"/>
    <lineage>
        <taxon>Eukaryota</taxon>
        <taxon>Viridiplantae</taxon>
        <taxon>Streptophyta</taxon>
        <taxon>Embryophyta</taxon>
        <taxon>Tracheophyta</taxon>
        <taxon>Spermatophyta</taxon>
        <taxon>Pinopsida</taxon>
        <taxon>Pinidae</taxon>
        <taxon>Conifers I</taxon>
        <taxon>Pinales</taxon>
        <taxon>Pinaceae</taxon>
        <taxon>Picea</taxon>
    </lineage>
</organism>
<comment type="caution">
    <text evidence="1">The sequence shown here is derived from an EMBL/GenBank/DDBJ whole genome shotgun (WGS) entry which is preliminary data.</text>
</comment>
<evidence type="ECO:0000313" key="1">
    <source>
        <dbReference type="EMBL" id="KUM49646.1"/>
    </source>
</evidence>
<protein>
    <submittedName>
        <fullName evidence="1">Uncharacterized protein</fullName>
    </submittedName>
</protein>
<geneLocation type="mitochondrion" evidence="1"/>
<gene>
    <name evidence="1" type="ORF">ABT39_MTgene2872</name>
</gene>
<accession>A0A101M252</accession>
<name>A0A101M252_PICGL</name>